<evidence type="ECO:0000259" key="2">
    <source>
        <dbReference type="PROSITE" id="PS50011"/>
    </source>
</evidence>
<dbReference type="PROSITE" id="PS00108">
    <property type="entry name" value="PROTEIN_KINASE_ST"/>
    <property type="match status" value="1"/>
</dbReference>
<dbReference type="EMBL" id="KV453841">
    <property type="protein sequence ID" value="ODV92237.1"/>
    <property type="molecule type" value="Genomic_DNA"/>
</dbReference>
<evidence type="ECO:0000313" key="4">
    <source>
        <dbReference type="Proteomes" id="UP000095023"/>
    </source>
</evidence>
<dbReference type="GO" id="GO:0004674">
    <property type="term" value="F:protein serine/threonine kinase activity"/>
    <property type="evidence" value="ECO:0007669"/>
    <property type="project" value="InterPro"/>
</dbReference>
<dbReference type="Pfam" id="PF00069">
    <property type="entry name" value="Pkinase"/>
    <property type="match status" value="1"/>
</dbReference>
<dbReference type="InterPro" id="IPR045269">
    <property type="entry name" value="Atg1-like"/>
</dbReference>
<dbReference type="GO" id="GO:0005524">
    <property type="term" value="F:ATP binding"/>
    <property type="evidence" value="ECO:0007669"/>
    <property type="project" value="InterPro"/>
</dbReference>
<reference evidence="4" key="1">
    <citation type="submission" date="2016-02" db="EMBL/GenBank/DDBJ databases">
        <title>Comparative genomics of biotechnologically important yeasts.</title>
        <authorList>
            <consortium name="DOE Joint Genome Institute"/>
            <person name="Riley R."/>
            <person name="Haridas S."/>
            <person name="Wolfe K.H."/>
            <person name="Lopes M.R."/>
            <person name="Hittinger C.T."/>
            <person name="Goker M."/>
            <person name="Salamov A."/>
            <person name="Wisecaver J."/>
            <person name="Long T.M."/>
            <person name="Aerts A.L."/>
            <person name="Barry K."/>
            <person name="Choi C."/>
            <person name="Clum A."/>
            <person name="Coughlan A.Y."/>
            <person name="Deshpande S."/>
            <person name="Douglass A.P."/>
            <person name="Hanson S.J."/>
            <person name="Klenk H.-P."/>
            <person name="Labutti K."/>
            <person name="Lapidus A."/>
            <person name="Lindquist E."/>
            <person name="Lipzen A."/>
            <person name="Meier-Kolthoff J.P."/>
            <person name="Ohm R.A."/>
            <person name="Otillar R.P."/>
            <person name="Pangilinan J."/>
            <person name="Peng Y."/>
            <person name="Rokas A."/>
            <person name="Rosa C.A."/>
            <person name="Scheuner C."/>
            <person name="Sibirny A.A."/>
            <person name="Slot J.C."/>
            <person name="Stielow J.B."/>
            <person name="Sun H."/>
            <person name="Kurtzman C.P."/>
            <person name="Blackwell M."/>
            <person name="Jeffries T.W."/>
            <person name="Grigoriev I.V."/>
        </authorList>
    </citation>
    <scope>NUCLEOTIDE SEQUENCE [LARGE SCALE GENOMIC DNA]</scope>
    <source>
        <strain evidence="4">NRRL Y-17796</strain>
    </source>
</reference>
<dbReference type="GO" id="GO:0010506">
    <property type="term" value="P:regulation of autophagy"/>
    <property type="evidence" value="ECO:0007669"/>
    <property type="project" value="InterPro"/>
</dbReference>
<accession>A0A1E4TKH9</accession>
<dbReference type="Gene3D" id="1.10.510.10">
    <property type="entry name" value="Transferase(Phosphotransferase) domain 1"/>
    <property type="match status" value="1"/>
</dbReference>
<sequence length="347" mass="39647">MANAAKHSKEYYRNRRNRRGSNKHSSLSYHAYDRGSLLNGRYSKVANLNHGSYGVVSVAHDTKRDNQLVAVKCVLKAEDRAARDLNRKKFSTADDISNELSIHEILGVHPFIISVLDHFESETRAYIVLEYCAYGDLYEAIKGNRIPTDPDIRRQMILDLIDAIDYSHTKGVYHRDIKPENILLTKGNRIKLADWGLATTELVCEELGVGSERYMAPEIFDPLTRQYDTSKADIWAVGICILNILFGRNPFVKCAEQDKLFMDYCRSRESLMDIFPSMSIHTFYALRHALALDPKHRSLSKLRNAIESLEVWTTDDEMLSPGELYSFDTHSIIVTTADREPLRTPTV</sequence>
<organism evidence="3 4">
    <name type="scientific">Tortispora caseinolytica NRRL Y-17796</name>
    <dbReference type="NCBI Taxonomy" id="767744"/>
    <lineage>
        <taxon>Eukaryota</taxon>
        <taxon>Fungi</taxon>
        <taxon>Dikarya</taxon>
        <taxon>Ascomycota</taxon>
        <taxon>Saccharomycotina</taxon>
        <taxon>Trigonopsidomycetes</taxon>
        <taxon>Trigonopsidales</taxon>
        <taxon>Trigonopsidaceae</taxon>
        <taxon>Tortispora</taxon>
    </lineage>
</organism>
<dbReference type="GO" id="GO:0005737">
    <property type="term" value="C:cytoplasm"/>
    <property type="evidence" value="ECO:0007669"/>
    <property type="project" value="TreeGrafter"/>
</dbReference>
<feature type="non-terminal residue" evidence="3">
    <location>
        <position position="347"/>
    </location>
</feature>
<dbReference type="SMART" id="SM00220">
    <property type="entry name" value="S_TKc"/>
    <property type="match status" value="1"/>
</dbReference>
<feature type="region of interest" description="Disordered" evidence="1">
    <location>
        <begin position="1"/>
        <end position="27"/>
    </location>
</feature>
<gene>
    <name evidence="3" type="ORF">CANCADRAFT_22205</name>
</gene>
<dbReference type="PANTHER" id="PTHR24348:SF68">
    <property type="entry name" value="SERINE_THREONINE-PROTEIN KINASE ATG1C"/>
    <property type="match status" value="1"/>
</dbReference>
<dbReference type="PROSITE" id="PS50011">
    <property type="entry name" value="PROTEIN_KINASE_DOM"/>
    <property type="match status" value="1"/>
</dbReference>
<evidence type="ECO:0000256" key="1">
    <source>
        <dbReference type="SAM" id="MobiDB-lite"/>
    </source>
</evidence>
<dbReference type="InterPro" id="IPR008271">
    <property type="entry name" value="Ser/Thr_kinase_AS"/>
</dbReference>
<dbReference type="AlphaFoldDB" id="A0A1E4TKH9"/>
<dbReference type="SUPFAM" id="SSF56112">
    <property type="entry name" value="Protein kinase-like (PK-like)"/>
    <property type="match status" value="1"/>
</dbReference>
<feature type="domain" description="Protein kinase" evidence="2">
    <location>
        <begin position="42"/>
        <end position="347"/>
    </location>
</feature>
<proteinExistence type="predicted"/>
<protein>
    <recommendedName>
        <fullName evidence="2">Protein kinase domain-containing protein</fullName>
    </recommendedName>
</protein>
<dbReference type="InterPro" id="IPR000719">
    <property type="entry name" value="Prot_kinase_dom"/>
</dbReference>
<dbReference type="OrthoDB" id="4062651at2759"/>
<dbReference type="InterPro" id="IPR011009">
    <property type="entry name" value="Kinase-like_dom_sf"/>
</dbReference>
<evidence type="ECO:0000313" key="3">
    <source>
        <dbReference type="EMBL" id="ODV92237.1"/>
    </source>
</evidence>
<name>A0A1E4TKH9_9ASCO</name>
<keyword evidence="4" id="KW-1185">Reference proteome</keyword>
<dbReference type="PANTHER" id="PTHR24348">
    <property type="entry name" value="SERINE/THREONINE-PROTEIN KINASE UNC-51-RELATED"/>
    <property type="match status" value="1"/>
</dbReference>
<dbReference type="Proteomes" id="UP000095023">
    <property type="component" value="Unassembled WGS sequence"/>
</dbReference>